<evidence type="ECO:0000313" key="2">
    <source>
        <dbReference type="EMBL" id="GAQ93032.1"/>
    </source>
</evidence>
<dbReference type="AlphaFoldDB" id="A0A1Y1ISK8"/>
<dbReference type="STRING" id="105231.A0A1Y1ISK8"/>
<feature type="transmembrane region" description="Helical" evidence="1">
    <location>
        <begin position="21"/>
        <end position="49"/>
    </location>
</feature>
<evidence type="ECO:0000256" key="1">
    <source>
        <dbReference type="SAM" id="Phobius"/>
    </source>
</evidence>
<reference evidence="2 3" key="1">
    <citation type="journal article" date="2014" name="Nat. Commun.">
        <title>Klebsormidium flaccidum genome reveals primary factors for plant terrestrial adaptation.</title>
        <authorList>
            <person name="Hori K."/>
            <person name="Maruyama F."/>
            <person name="Fujisawa T."/>
            <person name="Togashi T."/>
            <person name="Yamamoto N."/>
            <person name="Seo M."/>
            <person name="Sato S."/>
            <person name="Yamada T."/>
            <person name="Mori H."/>
            <person name="Tajima N."/>
            <person name="Moriyama T."/>
            <person name="Ikeuchi M."/>
            <person name="Watanabe M."/>
            <person name="Wada H."/>
            <person name="Kobayashi K."/>
            <person name="Saito M."/>
            <person name="Masuda T."/>
            <person name="Sasaki-Sekimoto Y."/>
            <person name="Mashiguchi K."/>
            <person name="Awai K."/>
            <person name="Shimojima M."/>
            <person name="Masuda S."/>
            <person name="Iwai M."/>
            <person name="Nobusawa T."/>
            <person name="Narise T."/>
            <person name="Kondo S."/>
            <person name="Saito H."/>
            <person name="Sato R."/>
            <person name="Murakawa M."/>
            <person name="Ihara Y."/>
            <person name="Oshima-Yamada Y."/>
            <person name="Ohtaka K."/>
            <person name="Satoh M."/>
            <person name="Sonobe K."/>
            <person name="Ishii M."/>
            <person name="Ohtani R."/>
            <person name="Kanamori-Sato M."/>
            <person name="Honoki R."/>
            <person name="Miyazaki D."/>
            <person name="Mochizuki H."/>
            <person name="Umetsu J."/>
            <person name="Higashi K."/>
            <person name="Shibata D."/>
            <person name="Kamiya Y."/>
            <person name="Sato N."/>
            <person name="Nakamura Y."/>
            <person name="Tabata S."/>
            <person name="Ida S."/>
            <person name="Kurokawa K."/>
            <person name="Ohta H."/>
        </authorList>
    </citation>
    <scope>NUCLEOTIDE SEQUENCE [LARGE SCALE GENOMIC DNA]</scope>
    <source>
        <strain evidence="2 3">NIES-2285</strain>
    </source>
</reference>
<protein>
    <recommendedName>
        <fullName evidence="4">Reverse transcriptase Ty1/copia-type domain-containing protein</fullName>
    </recommendedName>
</protein>
<name>A0A1Y1ISK8_KLENI</name>
<dbReference type="PANTHER" id="PTHR11439:SF483">
    <property type="entry name" value="PEPTIDE SYNTHASE GLIP-LIKE, PUTATIVE (AFU_ORTHOLOGUE AFUA_3G12920)-RELATED"/>
    <property type="match status" value="1"/>
</dbReference>
<sequence>MVRMSLVPRWRERRADETLEGWGVVGVVGVGLLGVLVLLWLLWLILWLLGLGLGLPGLALRLVGTPVGTTLVGLPLRLPLGLLLVLGCKHTTLYALLAVFAEHDLKLHQLDVKTAFLNGELEEESTYSSRMNTSKAGPKCECLGSMLYVSACTKPDIAQAVGALAHFMAWPKEEHWRAALGVVRYLAGTTEEGVTFGGSGETLFAY</sequence>
<evidence type="ECO:0008006" key="4">
    <source>
        <dbReference type="Google" id="ProtNLM"/>
    </source>
</evidence>
<keyword evidence="1" id="KW-1133">Transmembrane helix</keyword>
<accession>A0A1Y1ISK8</accession>
<dbReference type="Proteomes" id="UP000054558">
    <property type="component" value="Unassembled WGS sequence"/>
</dbReference>
<dbReference type="EMBL" id="DF238211">
    <property type="protein sequence ID" value="GAQ93032.1"/>
    <property type="molecule type" value="Genomic_DNA"/>
</dbReference>
<keyword evidence="1" id="KW-0812">Transmembrane</keyword>
<keyword evidence="1" id="KW-0472">Membrane</keyword>
<evidence type="ECO:0000313" key="3">
    <source>
        <dbReference type="Proteomes" id="UP000054558"/>
    </source>
</evidence>
<gene>
    <name evidence="2" type="ORF">KFL_012620015</name>
</gene>
<keyword evidence="3" id="KW-1185">Reference proteome</keyword>
<proteinExistence type="predicted"/>
<dbReference type="PANTHER" id="PTHR11439">
    <property type="entry name" value="GAG-POL-RELATED RETROTRANSPOSON"/>
    <property type="match status" value="1"/>
</dbReference>
<dbReference type="OrthoDB" id="1645289at2759"/>
<organism evidence="2 3">
    <name type="scientific">Klebsormidium nitens</name>
    <name type="common">Green alga</name>
    <name type="synonym">Ulothrix nitens</name>
    <dbReference type="NCBI Taxonomy" id="105231"/>
    <lineage>
        <taxon>Eukaryota</taxon>
        <taxon>Viridiplantae</taxon>
        <taxon>Streptophyta</taxon>
        <taxon>Klebsormidiophyceae</taxon>
        <taxon>Klebsormidiales</taxon>
        <taxon>Klebsormidiaceae</taxon>
        <taxon>Klebsormidium</taxon>
    </lineage>
</organism>